<name>A0ACB7RXH1_HYAAI</name>
<proteinExistence type="predicted"/>
<gene>
    <name evidence="1" type="ORF">HPB50_000136</name>
</gene>
<organism evidence="1 2">
    <name type="scientific">Hyalomma asiaticum</name>
    <name type="common">Tick</name>
    <dbReference type="NCBI Taxonomy" id="266040"/>
    <lineage>
        <taxon>Eukaryota</taxon>
        <taxon>Metazoa</taxon>
        <taxon>Ecdysozoa</taxon>
        <taxon>Arthropoda</taxon>
        <taxon>Chelicerata</taxon>
        <taxon>Arachnida</taxon>
        <taxon>Acari</taxon>
        <taxon>Parasitiformes</taxon>
        <taxon>Ixodida</taxon>
        <taxon>Ixodoidea</taxon>
        <taxon>Ixodidae</taxon>
        <taxon>Hyalomminae</taxon>
        <taxon>Hyalomma</taxon>
    </lineage>
</organism>
<keyword evidence="2" id="KW-1185">Reference proteome</keyword>
<protein>
    <submittedName>
        <fullName evidence="1">Uncharacterized protein</fullName>
    </submittedName>
</protein>
<dbReference type="Proteomes" id="UP000821845">
    <property type="component" value="Chromosome 6"/>
</dbReference>
<reference evidence="1" key="1">
    <citation type="submission" date="2020-05" db="EMBL/GenBank/DDBJ databases">
        <title>Large-scale comparative analyses of tick genomes elucidate their genetic diversity and vector capacities.</title>
        <authorList>
            <person name="Jia N."/>
            <person name="Wang J."/>
            <person name="Shi W."/>
            <person name="Du L."/>
            <person name="Sun Y."/>
            <person name="Zhan W."/>
            <person name="Jiang J."/>
            <person name="Wang Q."/>
            <person name="Zhang B."/>
            <person name="Ji P."/>
            <person name="Sakyi L.B."/>
            <person name="Cui X."/>
            <person name="Yuan T."/>
            <person name="Jiang B."/>
            <person name="Yang W."/>
            <person name="Lam T.T.-Y."/>
            <person name="Chang Q."/>
            <person name="Ding S."/>
            <person name="Wang X."/>
            <person name="Zhu J."/>
            <person name="Ruan X."/>
            <person name="Zhao L."/>
            <person name="Wei J."/>
            <person name="Que T."/>
            <person name="Du C."/>
            <person name="Cheng J."/>
            <person name="Dai P."/>
            <person name="Han X."/>
            <person name="Huang E."/>
            <person name="Gao Y."/>
            <person name="Liu J."/>
            <person name="Shao H."/>
            <person name="Ye R."/>
            <person name="Li L."/>
            <person name="Wei W."/>
            <person name="Wang X."/>
            <person name="Wang C."/>
            <person name="Yang T."/>
            <person name="Huo Q."/>
            <person name="Li W."/>
            <person name="Guo W."/>
            <person name="Chen H."/>
            <person name="Zhou L."/>
            <person name="Ni X."/>
            <person name="Tian J."/>
            <person name="Zhou Y."/>
            <person name="Sheng Y."/>
            <person name="Liu T."/>
            <person name="Pan Y."/>
            <person name="Xia L."/>
            <person name="Li J."/>
            <person name="Zhao F."/>
            <person name="Cao W."/>
        </authorList>
    </citation>
    <scope>NUCLEOTIDE SEQUENCE</scope>
    <source>
        <strain evidence="1">Hyas-2018</strain>
    </source>
</reference>
<accession>A0ACB7RXH1</accession>
<comment type="caution">
    <text evidence="1">The sequence shown here is derived from an EMBL/GenBank/DDBJ whole genome shotgun (WGS) entry which is preliminary data.</text>
</comment>
<sequence length="444" mass="50343">MEIAKRKRRVIRAQATGIINEADEHQLSDVNAAIEPHIIDDDAGAEFDHVVEYDDKITSCLGSMKSFGKMRTRADGGEPPGSGLRPPDDGVTVRTLADGGEPPGSGLRLPDEGVTGTRAGGGELWNKETLRLNAMRVGCTFLGLREHYTNSFCNRPAESTHRLFWELDGVEVSDAPENFPNVHIMEESTKGIKTVDGRYEVRLPWRDVALGDNRSLSEETWPIEQKFGNFTPDELEQKREIEIYSSATKMGRVTAWVFRNAGNLRTKAKKSGPLTAEEMEPEIGSRESHASSLRALWKKRKQMLYAFWQAWRHEYLLQLRLAYASKQVKAAGPKIGEVVLVQENVPSRAGREGRRIPRREEERESPEGLPPWCVKRGRRQKKRRSQDAHQDTPQRDLWPNRRRNAALKNQRPSRRRPHTIRPTAHAHCRSRAPRAYAQLLGTSN</sequence>
<evidence type="ECO:0000313" key="2">
    <source>
        <dbReference type="Proteomes" id="UP000821845"/>
    </source>
</evidence>
<dbReference type="EMBL" id="CM023486">
    <property type="protein sequence ID" value="KAH6927173.1"/>
    <property type="molecule type" value="Genomic_DNA"/>
</dbReference>
<evidence type="ECO:0000313" key="1">
    <source>
        <dbReference type="EMBL" id="KAH6927173.1"/>
    </source>
</evidence>